<dbReference type="InterPro" id="IPR012768">
    <property type="entry name" value="Trehalose_TreZ"/>
</dbReference>
<reference evidence="20 21" key="1">
    <citation type="journal article" date="2010" name="Stand. Genomic Sci.">
        <title>Complete genome sequence of Cellulomonas flavigena type strain (134).</title>
        <authorList>
            <person name="Abt B."/>
            <person name="Foster B."/>
            <person name="Lapidus A."/>
            <person name="Clum A."/>
            <person name="Sun H."/>
            <person name="Pukall R."/>
            <person name="Lucas S."/>
            <person name="Glavina Del Rio T."/>
            <person name="Nolan M."/>
            <person name="Tice H."/>
            <person name="Cheng J.F."/>
            <person name="Pitluck S."/>
            <person name="Liolios K."/>
            <person name="Ivanova N."/>
            <person name="Mavromatis K."/>
            <person name="Ovchinnikova G."/>
            <person name="Pati A."/>
            <person name="Goodwin L."/>
            <person name="Chen A."/>
            <person name="Palaniappan K."/>
            <person name="Land M."/>
            <person name="Hauser L."/>
            <person name="Chang Y.J."/>
            <person name="Jeffries C.D."/>
            <person name="Rohde M."/>
            <person name="Goker M."/>
            <person name="Woyke T."/>
            <person name="Bristow J."/>
            <person name="Eisen J.A."/>
            <person name="Markowitz V."/>
            <person name="Hugenholtz P."/>
            <person name="Kyrpides N.C."/>
            <person name="Klenk H.P."/>
        </authorList>
    </citation>
    <scope>NUCLEOTIDE SEQUENCE [LARGE SCALE GENOMIC DNA]</scope>
    <source>
        <strain evidence="21">ATCC 482 / DSM 20109 / BCRC 11376 / JCM 18109 / NBRC 3775 / NCIMB 8073 / NRS 134</strain>
    </source>
</reference>
<evidence type="ECO:0000256" key="13">
    <source>
        <dbReference type="NCBIfam" id="TIGR02402"/>
    </source>
</evidence>
<name>D5UEH8_CELFN</name>
<evidence type="ECO:0000256" key="2">
    <source>
        <dbReference type="ARBA" id="ARBA00005199"/>
    </source>
</evidence>
<keyword evidence="9 14" id="KW-0326">Glycosidase</keyword>
<evidence type="ECO:0000256" key="4">
    <source>
        <dbReference type="ARBA" id="ARBA00012268"/>
    </source>
</evidence>
<dbReference type="CDD" id="cd02853">
    <property type="entry name" value="E_set_MTHase_like_N"/>
    <property type="match status" value="1"/>
</dbReference>
<dbReference type="KEGG" id="cfl:Cfla_1741"/>
<dbReference type="Pfam" id="PF00128">
    <property type="entry name" value="Alpha-amylase"/>
    <property type="match status" value="1"/>
</dbReference>
<feature type="domain" description="Glycosyl hydrolase family 13 catalytic" evidence="19">
    <location>
        <begin position="119"/>
        <end position="464"/>
    </location>
</feature>
<dbReference type="InterPro" id="IPR006047">
    <property type="entry name" value="GH13_cat_dom"/>
</dbReference>
<evidence type="ECO:0000256" key="16">
    <source>
        <dbReference type="PIRSR" id="PIRSR006337-2"/>
    </source>
</evidence>
<dbReference type="AlphaFoldDB" id="D5UEH8"/>
<dbReference type="InterPro" id="IPR013783">
    <property type="entry name" value="Ig-like_fold"/>
</dbReference>
<dbReference type="Gene3D" id="2.60.40.10">
    <property type="entry name" value="Immunoglobulins"/>
    <property type="match status" value="1"/>
</dbReference>
<feature type="active site" description="Nucleophile" evidence="15">
    <location>
        <position position="265"/>
    </location>
</feature>
<comment type="subcellular location">
    <subcellularLocation>
        <location evidence="1 15">Cytoplasm</location>
    </subcellularLocation>
</comment>
<gene>
    <name evidence="20" type="ordered locus">Cfla_1741</name>
</gene>
<evidence type="ECO:0000256" key="15">
    <source>
        <dbReference type="PIRSR" id="PIRSR006337-1"/>
    </source>
</evidence>
<evidence type="ECO:0000256" key="6">
    <source>
        <dbReference type="ARBA" id="ARBA00022490"/>
    </source>
</evidence>
<evidence type="ECO:0000256" key="8">
    <source>
        <dbReference type="ARBA" id="ARBA00023277"/>
    </source>
</evidence>
<organism evidence="20 21">
    <name type="scientific">Cellulomonas flavigena (strain ATCC 482 / DSM 20109 / BCRC 11376 / JCM 18109 / NBRC 3775 / NCIMB 8073 / NRS 134)</name>
    <dbReference type="NCBI Taxonomy" id="446466"/>
    <lineage>
        <taxon>Bacteria</taxon>
        <taxon>Bacillati</taxon>
        <taxon>Actinomycetota</taxon>
        <taxon>Actinomycetes</taxon>
        <taxon>Micrococcales</taxon>
        <taxon>Cellulomonadaceae</taxon>
        <taxon>Cellulomonas</taxon>
    </lineage>
</organism>
<dbReference type="EMBL" id="CP001964">
    <property type="protein sequence ID" value="ADG74638.1"/>
    <property type="molecule type" value="Genomic_DNA"/>
</dbReference>
<dbReference type="CAZy" id="CBM48">
    <property type="family name" value="Carbohydrate-Binding Module Family 48"/>
</dbReference>
<feature type="binding site" evidence="16">
    <location>
        <begin position="396"/>
        <end position="401"/>
    </location>
    <ligand>
        <name>substrate</name>
    </ligand>
</feature>
<evidence type="ECO:0000313" key="20">
    <source>
        <dbReference type="EMBL" id="ADG74638.1"/>
    </source>
</evidence>
<evidence type="ECO:0000256" key="12">
    <source>
        <dbReference type="ARBA" id="ARBA00034013"/>
    </source>
</evidence>
<dbReference type="Gene3D" id="3.20.20.80">
    <property type="entry name" value="Glycosidases"/>
    <property type="match status" value="1"/>
</dbReference>
<dbReference type="InterPro" id="IPR044901">
    <property type="entry name" value="Trehalose_TreZ_E-set_sf"/>
</dbReference>
<dbReference type="PANTHER" id="PTHR43651">
    <property type="entry name" value="1,4-ALPHA-GLUCAN-BRANCHING ENZYME"/>
    <property type="match status" value="1"/>
</dbReference>
<comment type="pathway">
    <text evidence="2 14">Glycan biosynthesis; trehalose biosynthesis.</text>
</comment>
<dbReference type="EC" id="3.2.1.141" evidence="4 13"/>
<evidence type="ECO:0000256" key="17">
    <source>
        <dbReference type="PIRSR" id="PIRSR006337-3"/>
    </source>
</evidence>
<sequence length="625" mass="67307">MTGGDATKGTTEGTAGSARRLTPRVWAPYPQRVELVLPGSDERTAMVRDDEGWWTAPAPLAHGTDYGFSLDGGPPRPDPRAAWLPHGVHGPARTFDPSRFTWTDAGWSGVDVRGAVTYELHVGTFTPAGTLAAAAERLEHLVRLGVDVVELMPLAAFNGRHGWGYDGVSLYAVHEPYGGPEALQAFVEAAHAYGLAVCLDVVHNHLGPSGNYLGELGPYFTDAHRTPWGDAVNLDGPGSEHVRRWICDSVLGWARDFHVDAFRLDAVHALRDDSPRHLLAQLSDEVADLAAELGRPIGLVAESDLNDVVSLTTTQDGGWGMTGQWADDVHHAVHALVSGERHGYYCDFGTPEVLRTALTRVFVHDGSMSTFRGEPWGAPVPDDVDGHRFVVFGANHDQVGNRALGDRPAAHDDAGGLAVRAALVLLSPFTPLVFMGEEWGARTPWRFFTDHPEPELAAAVREGRTREFGGHGWTDLYGGPVDVPDPQDPGTFAASVLDWDEPARPEHARLLEWHRVLVALRRAVPDLASGDRHRTSLDVHEVTPDVDPHGTQEPGAGGWHGVLVLHRGDARVVLNLAHRPVAVPVPVARPVRVVAAWDGGTVHAPGGADEPLVVDVPARSVVVLA</sequence>
<dbReference type="PIRSF" id="PIRSF006337">
    <property type="entry name" value="Trehalose_TreZ"/>
    <property type="match status" value="1"/>
</dbReference>
<evidence type="ECO:0000256" key="10">
    <source>
        <dbReference type="ARBA" id="ARBA00032057"/>
    </source>
</evidence>
<evidence type="ECO:0000256" key="11">
    <source>
        <dbReference type="ARBA" id="ARBA00033284"/>
    </source>
</evidence>
<evidence type="ECO:0000256" key="9">
    <source>
        <dbReference type="ARBA" id="ARBA00023295"/>
    </source>
</evidence>
<dbReference type="Proteomes" id="UP000000849">
    <property type="component" value="Chromosome"/>
</dbReference>
<dbReference type="SMART" id="SM00642">
    <property type="entry name" value="Aamy"/>
    <property type="match status" value="1"/>
</dbReference>
<dbReference type="SUPFAM" id="SSF51445">
    <property type="entry name" value="(Trans)glycosidases"/>
    <property type="match status" value="1"/>
</dbReference>
<dbReference type="STRING" id="446466.Cfla_1741"/>
<feature type="binding site" evidence="16">
    <location>
        <begin position="263"/>
        <end position="268"/>
    </location>
    <ligand>
        <name>substrate</name>
    </ligand>
</feature>
<keyword evidence="7 14" id="KW-0378">Hydrolase</keyword>
<dbReference type="UniPathway" id="UPA00299"/>
<dbReference type="CDD" id="cd11325">
    <property type="entry name" value="AmyAc_GTHase"/>
    <property type="match status" value="1"/>
</dbReference>
<evidence type="ECO:0000256" key="14">
    <source>
        <dbReference type="PIRNR" id="PIRNR006337"/>
    </source>
</evidence>
<keyword evidence="6" id="KW-0963">Cytoplasm</keyword>
<dbReference type="InterPro" id="IPR017853">
    <property type="entry name" value="GH"/>
</dbReference>
<dbReference type="GO" id="GO:0005737">
    <property type="term" value="C:cytoplasm"/>
    <property type="evidence" value="ECO:0007669"/>
    <property type="project" value="UniProtKB-SubCell"/>
</dbReference>
<evidence type="ECO:0000256" key="5">
    <source>
        <dbReference type="ARBA" id="ARBA00015938"/>
    </source>
</evidence>
<evidence type="ECO:0000256" key="18">
    <source>
        <dbReference type="SAM" id="MobiDB-lite"/>
    </source>
</evidence>
<keyword evidence="8" id="KW-0119">Carbohydrate metabolism</keyword>
<evidence type="ECO:0000256" key="7">
    <source>
        <dbReference type="ARBA" id="ARBA00022801"/>
    </source>
</evidence>
<dbReference type="SUPFAM" id="SSF81296">
    <property type="entry name" value="E set domains"/>
    <property type="match status" value="1"/>
</dbReference>
<dbReference type="eggNOG" id="COG0296">
    <property type="taxonomic scope" value="Bacteria"/>
</dbReference>
<comment type="similarity">
    <text evidence="3 14">Belongs to the glycosyl hydrolase 13 family.</text>
</comment>
<evidence type="ECO:0000256" key="1">
    <source>
        <dbReference type="ARBA" id="ARBA00004496"/>
    </source>
</evidence>
<proteinExistence type="inferred from homology"/>
<dbReference type="GO" id="GO:0033942">
    <property type="term" value="F:4-alpha-D-(1-&gt;4)-alpha-D-glucanotrehalose trehalohydrolase activity"/>
    <property type="evidence" value="ECO:0007669"/>
    <property type="project" value="UniProtKB-EC"/>
</dbReference>
<dbReference type="PANTHER" id="PTHR43651:SF11">
    <property type="entry name" value="MALTO-OLIGOSYLTREHALOSE TREHALOHYDROLASE"/>
    <property type="match status" value="1"/>
</dbReference>
<evidence type="ECO:0000313" key="21">
    <source>
        <dbReference type="Proteomes" id="UP000000849"/>
    </source>
</evidence>
<feature type="binding site" evidence="16">
    <location>
        <begin position="327"/>
        <end position="331"/>
    </location>
    <ligand>
        <name>substrate</name>
    </ligand>
</feature>
<dbReference type="InterPro" id="IPR014756">
    <property type="entry name" value="Ig_E-set"/>
</dbReference>
<accession>D5UEH8</accession>
<evidence type="ECO:0000256" key="3">
    <source>
        <dbReference type="ARBA" id="ARBA00008061"/>
    </source>
</evidence>
<protein>
    <recommendedName>
        <fullName evidence="5 13">Malto-oligosyltrehalose trehalohydrolase</fullName>
        <shortName evidence="14">MTHase</shortName>
        <ecNumber evidence="4 13">3.2.1.141</ecNumber>
    </recommendedName>
    <alternativeName>
        <fullName evidence="11 14">4-alpha-D-((1-&gt;4)-alpha-D-glucano)trehalose trehalohydrolase</fullName>
    </alternativeName>
    <alternativeName>
        <fullName evidence="10 14">Maltooligosyl trehalose trehalohydrolase</fullName>
    </alternativeName>
</protein>
<dbReference type="CAZy" id="GH13">
    <property type="family name" value="Glycoside Hydrolase Family 13"/>
</dbReference>
<feature type="active site" description="Proton donor" evidence="15">
    <location>
        <position position="302"/>
    </location>
</feature>
<feature type="site" description="Transition state stabilizer" evidence="17">
    <location>
        <position position="397"/>
    </location>
</feature>
<dbReference type="Gene3D" id="1.10.10.760">
    <property type="entry name" value="E-set domains of sugar-utilizing enzymes"/>
    <property type="match status" value="1"/>
</dbReference>
<dbReference type="RefSeq" id="WP_013116972.1">
    <property type="nucleotide sequence ID" value="NC_014151.1"/>
</dbReference>
<feature type="region of interest" description="Disordered" evidence="18">
    <location>
        <begin position="1"/>
        <end position="23"/>
    </location>
</feature>
<dbReference type="GO" id="GO:0005992">
    <property type="term" value="P:trehalose biosynthetic process"/>
    <property type="evidence" value="ECO:0007669"/>
    <property type="project" value="UniProtKB-UniRule"/>
</dbReference>
<evidence type="ECO:0000259" key="19">
    <source>
        <dbReference type="SMART" id="SM00642"/>
    </source>
</evidence>
<dbReference type="NCBIfam" id="TIGR02402">
    <property type="entry name" value="trehalose_TreZ"/>
    <property type="match status" value="1"/>
</dbReference>
<comment type="catalytic activity">
    <reaction evidence="12 14">
        <text>hydrolysis of (1-&gt;4)-alpha-D-glucosidic linkage in 4-alpha-D-[(1-&gt;4)-alpha-D-glucanosyl]n trehalose to yield trehalose and (1-&gt;4)-alpha-D-glucan.</text>
        <dbReference type="EC" id="3.2.1.141"/>
    </reaction>
</comment>
<dbReference type="HOGENOM" id="CLU_020726_2_0_11"/>
<keyword evidence="21" id="KW-1185">Reference proteome</keyword>